<protein>
    <submittedName>
        <fullName evidence="2">Predicted protein</fullName>
    </submittedName>
</protein>
<dbReference type="EMBL" id="AK355871">
    <property type="protein sequence ID" value="BAJ87089.1"/>
    <property type="molecule type" value="mRNA"/>
</dbReference>
<reference evidence="2" key="1">
    <citation type="journal article" date="2011" name="Plant Physiol.">
        <title>Comprehensive sequence analysis of 24,783 barley full-length cDNAs derived from 12 clone libraries.</title>
        <authorList>
            <person name="Matsumoto T."/>
            <person name="Tanaka T."/>
            <person name="Sakai H."/>
            <person name="Amano N."/>
            <person name="Kanamori H."/>
            <person name="Kurita K."/>
            <person name="Kikuta A."/>
            <person name="Kamiya K."/>
            <person name="Yamamoto M."/>
            <person name="Ikawa H."/>
            <person name="Fujii N."/>
            <person name="Hori K."/>
            <person name="Itoh T."/>
            <person name="Sato K."/>
        </authorList>
    </citation>
    <scope>NUCLEOTIDE SEQUENCE</scope>
</reference>
<feature type="region of interest" description="Disordered" evidence="1">
    <location>
        <begin position="1"/>
        <end position="38"/>
    </location>
</feature>
<sequence length="76" mass="8600">MTGCRRRRLSTDPTPPILGAQFHAHRQPLGKRADGGSLGHHCRRGHNLGLLRDPIPISTPQYLGKKFYKWILEGLF</sequence>
<evidence type="ECO:0000313" key="2">
    <source>
        <dbReference type="EMBL" id="BAJ87089.1"/>
    </source>
</evidence>
<accession>F2CW68</accession>
<organism evidence="2">
    <name type="scientific">Hordeum vulgare subsp. vulgare</name>
    <name type="common">Domesticated barley</name>
    <dbReference type="NCBI Taxonomy" id="112509"/>
    <lineage>
        <taxon>Eukaryota</taxon>
        <taxon>Viridiplantae</taxon>
        <taxon>Streptophyta</taxon>
        <taxon>Embryophyta</taxon>
        <taxon>Tracheophyta</taxon>
        <taxon>Spermatophyta</taxon>
        <taxon>Magnoliopsida</taxon>
        <taxon>Liliopsida</taxon>
        <taxon>Poales</taxon>
        <taxon>Poaceae</taxon>
        <taxon>BOP clade</taxon>
        <taxon>Pooideae</taxon>
        <taxon>Triticodae</taxon>
        <taxon>Triticeae</taxon>
        <taxon>Hordeinae</taxon>
        <taxon>Hordeum</taxon>
    </lineage>
</organism>
<proteinExistence type="evidence at transcript level"/>
<dbReference type="AlphaFoldDB" id="F2CW68"/>
<name>F2CW68_HORVV</name>
<evidence type="ECO:0000256" key="1">
    <source>
        <dbReference type="SAM" id="MobiDB-lite"/>
    </source>
</evidence>